<name>A0A8H7IUM2_9PLEO</name>
<evidence type="ECO:0000313" key="2">
    <source>
        <dbReference type="Proteomes" id="UP000651452"/>
    </source>
</evidence>
<keyword evidence="2" id="KW-1185">Reference proteome</keyword>
<dbReference type="EMBL" id="RZGK01000021">
    <property type="protein sequence ID" value="KAF9691378.1"/>
    <property type="molecule type" value="Genomic_DNA"/>
</dbReference>
<reference evidence="1" key="2">
    <citation type="submission" date="2020-09" db="EMBL/GenBank/DDBJ databases">
        <title>Reference genome assembly for Australian Ascochyta lentis isolate Al4.</title>
        <authorList>
            <person name="Lee R.C."/>
            <person name="Farfan-Caceres L.M."/>
            <person name="Debler J.W."/>
            <person name="Williams A.H."/>
            <person name="Henares B.M."/>
        </authorList>
    </citation>
    <scope>NUCLEOTIDE SEQUENCE</scope>
    <source>
        <strain evidence="1">Al4</strain>
    </source>
</reference>
<sequence length="114" mass="11759">MTVMRTMSPTAPPTPAPIPIVFALSFFSEVADEVGVEVLVDALSETIEPVAVGPNVDVLTLDADSGVDDEVALVDAALVEAPNSAPANVKTAFSVLQHLCLSASLSQQYFASSA</sequence>
<reference evidence="1" key="1">
    <citation type="submission" date="2018-12" db="EMBL/GenBank/DDBJ databases">
        <authorList>
            <person name="Syme R.A."/>
            <person name="Farfan-Caceres L."/>
            <person name="Lichtenzveig J."/>
        </authorList>
    </citation>
    <scope>NUCLEOTIDE SEQUENCE</scope>
    <source>
        <strain evidence="1">Al4</strain>
    </source>
</reference>
<comment type="caution">
    <text evidence="1">The sequence shown here is derived from an EMBL/GenBank/DDBJ whole genome shotgun (WGS) entry which is preliminary data.</text>
</comment>
<protein>
    <submittedName>
        <fullName evidence="1">Uncharacterized protein</fullName>
    </submittedName>
</protein>
<dbReference type="OrthoDB" id="10459430at2759"/>
<evidence type="ECO:0000313" key="1">
    <source>
        <dbReference type="EMBL" id="KAF9691378.1"/>
    </source>
</evidence>
<dbReference type="AlphaFoldDB" id="A0A8H7IUM2"/>
<accession>A0A8H7IUM2</accession>
<proteinExistence type="predicted"/>
<gene>
    <name evidence="1" type="ORF">EKO04_010685</name>
</gene>
<organism evidence="1 2">
    <name type="scientific">Ascochyta lentis</name>
    <dbReference type="NCBI Taxonomy" id="205686"/>
    <lineage>
        <taxon>Eukaryota</taxon>
        <taxon>Fungi</taxon>
        <taxon>Dikarya</taxon>
        <taxon>Ascomycota</taxon>
        <taxon>Pezizomycotina</taxon>
        <taxon>Dothideomycetes</taxon>
        <taxon>Pleosporomycetidae</taxon>
        <taxon>Pleosporales</taxon>
        <taxon>Pleosporineae</taxon>
        <taxon>Didymellaceae</taxon>
        <taxon>Ascochyta</taxon>
    </lineage>
</organism>
<dbReference type="Proteomes" id="UP000651452">
    <property type="component" value="Unassembled WGS sequence"/>
</dbReference>